<protein>
    <submittedName>
        <fullName evidence="9">Serpin family F member 2</fullName>
    </submittedName>
</protein>
<dbReference type="GO" id="GO:0071636">
    <property type="term" value="P:positive regulation of transforming growth factor beta production"/>
    <property type="evidence" value="ECO:0007669"/>
    <property type="project" value="Ensembl"/>
</dbReference>
<evidence type="ECO:0000256" key="6">
    <source>
        <dbReference type="RuleBase" id="RU000411"/>
    </source>
</evidence>
<dbReference type="InterPro" id="IPR042185">
    <property type="entry name" value="Serpin_sf_2"/>
</dbReference>
<proteinExistence type="inferred from homology"/>
<feature type="domain" description="Serpin" evidence="8">
    <location>
        <begin position="180"/>
        <end position="525"/>
    </location>
</feature>
<evidence type="ECO:0000256" key="2">
    <source>
        <dbReference type="ARBA" id="ARBA00009500"/>
    </source>
</evidence>
<dbReference type="GO" id="GO:0002020">
    <property type="term" value="F:protease binding"/>
    <property type="evidence" value="ECO:0007669"/>
    <property type="project" value="Ensembl"/>
</dbReference>
<keyword evidence="5" id="KW-0325">Glycoprotein</keyword>
<feature type="compositionally biased region" description="Basic and acidic residues" evidence="7">
    <location>
        <begin position="531"/>
        <end position="544"/>
    </location>
</feature>
<evidence type="ECO:0000256" key="5">
    <source>
        <dbReference type="ARBA" id="ARBA00023180"/>
    </source>
</evidence>
<evidence type="ECO:0000313" key="10">
    <source>
        <dbReference type="Proteomes" id="UP000007648"/>
    </source>
</evidence>
<dbReference type="PANTHER" id="PTHR11461">
    <property type="entry name" value="SERINE PROTEASE INHIBITOR, SERPIN"/>
    <property type="match status" value="1"/>
</dbReference>
<dbReference type="PROSITE" id="PS00284">
    <property type="entry name" value="SERPIN"/>
    <property type="match status" value="1"/>
</dbReference>
<keyword evidence="3" id="KW-0964">Secreted</keyword>
<comment type="similarity">
    <text evidence="2 6">Belongs to the serpin family.</text>
</comment>
<evidence type="ECO:0000256" key="7">
    <source>
        <dbReference type="SAM" id="MobiDB-lite"/>
    </source>
</evidence>
<reference evidence="9 10" key="1">
    <citation type="journal article" date="2011" name="Proc. Natl. Acad. Sci. U.S.A.">
        <title>Genetic diversity and population structure of the endangered marsupial Sarcophilus harrisii (Tasmanian devil).</title>
        <authorList>
            <person name="Miller W."/>
            <person name="Hayes V.M."/>
            <person name="Ratan A."/>
            <person name="Petersen D.C."/>
            <person name="Wittekindt N.E."/>
            <person name="Miller J."/>
            <person name="Walenz B."/>
            <person name="Knight J."/>
            <person name="Qi J."/>
            <person name="Zhao F."/>
            <person name="Wang Q."/>
            <person name="Bedoya-Reina O.C."/>
            <person name="Katiyar N."/>
            <person name="Tomsho L.P."/>
            <person name="Kasson L.M."/>
            <person name="Hardie R.A."/>
            <person name="Woodbridge P."/>
            <person name="Tindall E.A."/>
            <person name="Bertelsen M.F."/>
            <person name="Dixon D."/>
            <person name="Pyecroft S."/>
            <person name="Helgen K.M."/>
            <person name="Lesk A.M."/>
            <person name="Pringle T.H."/>
            <person name="Patterson N."/>
            <person name="Zhang Y."/>
            <person name="Kreiss A."/>
            <person name="Woods G.M."/>
            <person name="Jones M.E."/>
            <person name="Schuster S.C."/>
        </authorList>
    </citation>
    <scope>NUCLEOTIDE SEQUENCE [LARGE SCALE GENOMIC DNA]</scope>
</reference>
<dbReference type="GO" id="GO:0032967">
    <property type="term" value="P:positive regulation of collagen biosynthetic process"/>
    <property type="evidence" value="ECO:0007669"/>
    <property type="project" value="Ensembl"/>
</dbReference>
<keyword evidence="4" id="KW-0732">Signal</keyword>
<dbReference type="GO" id="GO:0004867">
    <property type="term" value="F:serine-type endopeptidase inhibitor activity"/>
    <property type="evidence" value="ECO:0007669"/>
    <property type="project" value="Ensembl"/>
</dbReference>
<reference evidence="9" key="2">
    <citation type="submission" date="2025-08" db="UniProtKB">
        <authorList>
            <consortium name="Ensembl"/>
        </authorList>
    </citation>
    <scope>IDENTIFICATION</scope>
</reference>
<dbReference type="GO" id="GO:0051496">
    <property type="term" value="P:positive regulation of stress fiber assembly"/>
    <property type="evidence" value="ECO:0007669"/>
    <property type="project" value="Ensembl"/>
</dbReference>
<comment type="subcellular location">
    <subcellularLocation>
        <location evidence="1">Secreted</location>
    </subcellularLocation>
</comment>
<dbReference type="SUPFAM" id="SSF56574">
    <property type="entry name" value="Serpins"/>
    <property type="match status" value="1"/>
</dbReference>
<evidence type="ECO:0000256" key="3">
    <source>
        <dbReference type="ARBA" id="ARBA00022525"/>
    </source>
</evidence>
<dbReference type="GO" id="GO:0042803">
    <property type="term" value="F:protein homodimerization activity"/>
    <property type="evidence" value="ECO:0007669"/>
    <property type="project" value="Ensembl"/>
</dbReference>
<dbReference type="FunFam" id="3.30.497.10:FF:000003">
    <property type="entry name" value="Serpin family F member 1"/>
    <property type="match status" value="1"/>
</dbReference>
<reference evidence="9" key="3">
    <citation type="submission" date="2025-09" db="UniProtKB">
        <authorList>
            <consortium name="Ensembl"/>
        </authorList>
    </citation>
    <scope>IDENTIFICATION</scope>
</reference>
<dbReference type="Ensembl" id="ENSSHAT00000036883.1">
    <property type="protein sequence ID" value="ENSSHAP00000039552.1"/>
    <property type="gene ID" value="ENSSHAG00000029421.1"/>
</dbReference>
<keyword evidence="10" id="KW-1185">Reference proteome</keyword>
<dbReference type="GeneTree" id="ENSGT00940000158386"/>
<dbReference type="Gene3D" id="3.30.497.10">
    <property type="entry name" value="Antithrombin, subunit I, domain 2"/>
    <property type="match status" value="1"/>
</dbReference>
<feature type="region of interest" description="Disordered" evidence="7">
    <location>
        <begin position="524"/>
        <end position="545"/>
    </location>
</feature>
<dbReference type="AlphaFoldDB" id="A0A7N4PJR9"/>
<dbReference type="GO" id="GO:0045944">
    <property type="term" value="P:positive regulation of transcription by RNA polymerase II"/>
    <property type="evidence" value="ECO:0007669"/>
    <property type="project" value="Ensembl"/>
</dbReference>
<sequence>MVTGLWPEAATCLSFGPRAAALPQEHRGCGTLSQSQIFLSYRTMALPIWACLLLSLSVLPSSCLSEPGWDALMEEQKQEKVSLLLLLRTANQESDRIQTAPLPEPPANPGALNFPTDTQEYPRRADSFGAEASMGVPQQQLDSCLEPLGEAGQIEEANCKETPSAEQTHKLAEAMMEFTLDLFTKVLQKSTSPNVVLSPLSVALALYHLELGARTKTVQQLQRVLHVESVSCLHHTLSSVRRELGSTALQMAAKMYLKKGLAVKQEFLEQSERFFDAKPAFLKGTEKEDLQIINQWVKEATEGKIENFLSELPANTVMLLLNAVYFQGFWKTKFDPSLTKTDVFHLDEKYVVPVVMMKAKKYPLRWFLLEQADVLVAQFPFKNNMSFVAVVPTQSDWNASQVLGNLSGAALHQPFMKERPTEVMIPKLHLDHQMDLVSTLGQLGLQELFHNPDLRGISEQSLVVSSVQHRATLELDEAGVEASAVTSAVMSRMSHFSINLNRPFLFFIFDDNTRLPLFVGSVKNPNPGGQKEIKEQRDAPDNKDFLPGQKYFYMKDKFFEPNLKFSSPKEEYDYPEVQNPK</sequence>
<dbReference type="InterPro" id="IPR023795">
    <property type="entry name" value="Serpin_CS"/>
</dbReference>
<dbReference type="InterPro" id="IPR042178">
    <property type="entry name" value="Serpin_sf_1"/>
</dbReference>
<dbReference type="InterPro" id="IPR000215">
    <property type="entry name" value="Serpin_fam"/>
</dbReference>
<gene>
    <name evidence="9" type="primary">SERPINF2</name>
</gene>
<dbReference type="GO" id="GO:0010757">
    <property type="term" value="P:negative regulation of plasminogen activation"/>
    <property type="evidence" value="ECO:0007669"/>
    <property type="project" value="Ensembl"/>
</dbReference>
<dbReference type="Gene3D" id="2.30.39.10">
    <property type="entry name" value="Alpha-1-antitrypsin, domain 1"/>
    <property type="match status" value="1"/>
</dbReference>
<evidence type="ECO:0000256" key="1">
    <source>
        <dbReference type="ARBA" id="ARBA00004613"/>
    </source>
</evidence>
<dbReference type="FunCoup" id="A0A7N4PJR9">
    <property type="interactions" value="180"/>
</dbReference>
<dbReference type="GO" id="GO:0046330">
    <property type="term" value="P:positive regulation of JNK cascade"/>
    <property type="evidence" value="ECO:0007669"/>
    <property type="project" value="Ensembl"/>
</dbReference>
<accession>A0A7N4PJR9</accession>
<dbReference type="GO" id="GO:0051918">
    <property type="term" value="P:negative regulation of fibrinolysis"/>
    <property type="evidence" value="ECO:0007669"/>
    <property type="project" value="Ensembl"/>
</dbReference>
<dbReference type="SMART" id="SM00093">
    <property type="entry name" value="SERPIN"/>
    <property type="match status" value="1"/>
</dbReference>
<dbReference type="InterPro" id="IPR036186">
    <property type="entry name" value="Serpin_sf"/>
</dbReference>
<dbReference type="Pfam" id="PF00079">
    <property type="entry name" value="Serpin"/>
    <property type="match status" value="1"/>
</dbReference>
<dbReference type="PANTHER" id="PTHR11461:SF20">
    <property type="entry name" value="ALPHA-2-ANTIPLASMIN"/>
    <property type="match status" value="1"/>
</dbReference>
<dbReference type="InParanoid" id="A0A7N4PJR9"/>
<dbReference type="InterPro" id="IPR023796">
    <property type="entry name" value="Serpin_dom"/>
</dbReference>
<evidence type="ECO:0000256" key="4">
    <source>
        <dbReference type="ARBA" id="ARBA00022729"/>
    </source>
</evidence>
<dbReference type="GO" id="GO:0009986">
    <property type="term" value="C:cell surface"/>
    <property type="evidence" value="ECO:0007669"/>
    <property type="project" value="Ensembl"/>
</dbReference>
<organism evidence="9 10">
    <name type="scientific">Sarcophilus harrisii</name>
    <name type="common">Tasmanian devil</name>
    <name type="synonym">Sarcophilus laniarius</name>
    <dbReference type="NCBI Taxonomy" id="9305"/>
    <lineage>
        <taxon>Eukaryota</taxon>
        <taxon>Metazoa</taxon>
        <taxon>Chordata</taxon>
        <taxon>Craniata</taxon>
        <taxon>Vertebrata</taxon>
        <taxon>Euteleostomi</taxon>
        <taxon>Mammalia</taxon>
        <taxon>Metatheria</taxon>
        <taxon>Dasyuromorphia</taxon>
        <taxon>Dasyuridae</taxon>
        <taxon>Sarcophilus</taxon>
    </lineage>
</organism>
<dbReference type="Proteomes" id="UP000007648">
    <property type="component" value="Unassembled WGS sequence"/>
</dbReference>
<evidence type="ECO:0000313" key="9">
    <source>
        <dbReference type="Ensembl" id="ENSSHAP00000039552.1"/>
    </source>
</evidence>
<dbReference type="GO" id="GO:0070374">
    <property type="term" value="P:positive regulation of ERK1 and ERK2 cascade"/>
    <property type="evidence" value="ECO:0007669"/>
    <property type="project" value="Ensembl"/>
</dbReference>
<dbReference type="GO" id="GO:0005577">
    <property type="term" value="C:fibrinogen complex"/>
    <property type="evidence" value="ECO:0007669"/>
    <property type="project" value="Ensembl"/>
</dbReference>
<name>A0A7N4PJR9_SARHA</name>
<evidence type="ECO:0000259" key="8">
    <source>
        <dbReference type="SMART" id="SM00093"/>
    </source>
</evidence>
<dbReference type="GO" id="GO:0045597">
    <property type="term" value="P:positive regulation of cell differentiation"/>
    <property type="evidence" value="ECO:0007669"/>
    <property type="project" value="Ensembl"/>
</dbReference>